<dbReference type="InterPro" id="IPR037185">
    <property type="entry name" value="EmrE-like"/>
</dbReference>
<keyword evidence="6 8" id="KW-1133">Transmembrane helix</keyword>
<evidence type="ECO:0000256" key="6">
    <source>
        <dbReference type="ARBA" id="ARBA00022989"/>
    </source>
</evidence>
<dbReference type="PANTHER" id="PTHR22911">
    <property type="entry name" value="ACYL-MALONYL CONDENSING ENZYME-RELATED"/>
    <property type="match status" value="1"/>
</dbReference>
<proteinExistence type="inferred from homology"/>
<sequence>MGLIYALAAYLSWGLVVPVHFRLLDGIPPGTILAQRIAWSALLVVGLIALLRKRLANPFPLRPRHALLLVSAGLIAVNWMLYLVAVSSGHMLDASLGYFINPLVSVALGALVLGERLRPVQVVAVAIVVLGVVIAVAMAGRLPLLSLGLAVTFALYGLVRKVVAVDGTVGFCAETFLLLPAALAYLALAAPPVPGDARTWALLALTGVTTALPLIWFAAAATRLTLATLGLMQYIAPSCLMGLSTLVYGETLTPDRIVLFGLIWLALVLYAIDAIRHERRRRAALVSASPAAPPAASPAILAGERR</sequence>
<keyword evidence="3" id="KW-0813">Transport</keyword>
<dbReference type="EMBL" id="JBELQE010000126">
    <property type="protein sequence ID" value="MER2253042.1"/>
    <property type="molecule type" value="Genomic_DNA"/>
</dbReference>
<feature type="transmembrane region" description="Helical" evidence="8">
    <location>
        <begin position="120"/>
        <end position="138"/>
    </location>
</feature>
<feature type="transmembrane region" description="Helical" evidence="8">
    <location>
        <begin position="144"/>
        <end position="159"/>
    </location>
</feature>
<feature type="transmembrane region" description="Helical" evidence="8">
    <location>
        <begin position="171"/>
        <end position="188"/>
    </location>
</feature>
<organism evidence="10 11">
    <name type="scientific">Methylorubrum podarium</name>
    <dbReference type="NCBI Taxonomy" id="200476"/>
    <lineage>
        <taxon>Bacteria</taxon>
        <taxon>Pseudomonadati</taxon>
        <taxon>Pseudomonadota</taxon>
        <taxon>Alphaproteobacteria</taxon>
        <taxon>Hyphomicrobiales</taxon>
        <taxon>Methylobacteriaceae</taxon>
        <taxon>Methylorubrum</taxon>
    </lineage>
</organism>
<dbReference type="PANTHER" id="PTHR22911:SF137">
    <property type="entry name" value="SOLUTE CARRIER FAMILY 35 MEMBER G2-RELATED"/>
    <property type="match status" value="1"/>
</dbReference>
<feature type="transmembrane region" description="Helical" evidence="8">
    <location>
        <begin position="200"/>
        <end position="219"/>
    </location>
</feature>
<evidence type="ECO:0000256" key="3">
    <source>
        <dbReference type="ARBA" id="ARBA00022448"/>
    </source>
</evidence>
<feature type="domain" description="EamA" evidence="9">
    <location>
        <begin position="1"/>
        <end position="135"/>
    </location>
</feature>
<keyword evidence="4" id="KW-1003">Cell membrane</keyword>
<dbReference type="InterPro" id="IPR000620">
    <property type="entry name" value="EamA_dom"/>
</dbReference>
<feature type="transmembrane region" description="Helical" evidence="8">
    <location>
        <begin position="96"/>
        <end position="113"/>
    </location>
</feature>
<dbReference type="SUPFAM" id="SSF103481">
    <property type="entry name" value="Multidrug resistance efflux transporter EmrE"/>
    <property type="match status" value="2"/>
</dbReference>
<protein>
    <submittedName>
        <fullName evidence="10">EamA family transporter RarD</fullName>
    </submittedName>
</protein>
<evidence type="ECO:0000256" key="5">
    <source>
        <dbReference type="ARBA" id="ARBA00022692"/>
    </source>
</evidence>
<comment type="caution">
    <text evidence="10">The sequence shown here is derived from an EMBL/GenBank/DDBJ whole genome shotgun (WGS) entry which is preliminary data.</text>
</comment>
<comment type="similarity">
    <text evidence="2">Belongs to the EamA transporter family.</text>
</comment>
<evidence type="ECO:0000313" key="10">
    <source>
        <dbReference type="EMBL" id="MER2253042.1"/>
    </source>
</evidence>
<name>A0ABV1QUF2_9HYPH</name>
<dbReference type="Pfam" id="PF00892">
    <property type="entry name" value="EamA"/>
    <property type="match status" value="1"/>
</dbReference>
<keyword evidence="5 8" id="KW-0812">Transmembrane</keyword>
<evidence type="ECO:0000256" key="4">
    <source>
        <dbReference type="ARBA" id="ARBA00022475"/>
    </source>
</evidence>
<evidence type="ECO:0000259" key="9">
    <source>
        <dbReference type="Pfam" id="PF00892"/>
    </source>
</evidence>
<evidence type="ECO:0000256" key="7">
    <source>
        <dbReference type="ARBA" id="ARBA00023136"/>
    </source>
</evidence>
<evidence type="ECO:0000256" key="8">
    <source>
        <dbReference type="SAM" id="Phobius"/>
    </source>
</evidence>
<evidence type="ECO:0000256" key="1">
    <source>
        <dbReference type="ARBA" id="ARBA00004651"/>
    </source>
</evidence>
<keyword evidence="7 8" id="KW-0472">Membrane</keyword>
<dbReference type="RefSeq" id="WP_350397249.1">
    <property type="nucleotide sequence ID" value="NZ_JBELQE010000126.1"/>
</dbReference>
<evidence type="ECO:0000256" key="2">
    <source>
        <dbReference type="ARBA" id="ARBA00007362"/>
    </source>
</evidence>
<dbReference type="NCBIfam" id="TIGR00688">
    <property type="entry name" value="rarD"/>
    <property type="match status" value="1"/>
</dbReference>
<feature type="transmembrane region" description="Helical" evidence="8">
    <location>
        <begin position="37"/>
        <end position="55"/>
    </location>
</feature>
<dbReference type="InterPro" id="IPR004626">
    <property type="entry name" value="RarD"/>
</dbReference>
<dbReference type="Proteomes" id="UP001480955">
    <property type="component" value="Unassembled WGS sequence"/>
</dbReference>
<reference evidence="10 11" key="1">
    <citation type="submission" date="2024-06" db="EMBL/GenBank/DDBJ databases">
        <authorList>
            <person name="Campbell A.G."/>
        </authorList>
    </citation>
    <scope>NUCLEOTIDE SEQUENCE [LARGE SCALE GENOMIC DNA]</scope>
    <source>
        <strain evidence="10 11">EM12</strain>
    </source>
</reference>
<feature type="transmembrane region" description="Helical" evidence="8">
    <location>
        <begin position="67"/>
        <end position="84"/>
    </location>
</feature>
<accession>A0ABV1QUF2</accession>
<feature type="transmembrane region" description="Helical" evidence="8">
    <location>
        <begin position="257"/>
        <end position="275"/>
    </location>
</feature>
<evidence type="ECO:0000313" key="11">
    <source>
        <dbReference type="Proteomes" id="UP001480955"/>
    </source>
</evidence>
<keyword evidence="11" id="KW-1185">Reference proteome</keyword>
<comment type="subcellular location">
    <subcellularLocation>
        <location evidence="1">Cell membrane</location>
        <topology evidence="1">Multi-pass membrane protein</topology>
    </subcellularLocation>
</comment>
<feature type="transmembrane region" description="Helical" evidence="8">
    <location>
        <begin position="231"/>
        <end position="251"/>
    </location>
</feature>
<gene>
    <name evidence="10" type="primary">rarD</name>
    <name evidence="10" type="ORF">ABS772_24285</name>
</gene>